<evidence type="ECO:0000313" key="3">
    <source>
        <dbReference type="Proteomes" id="UP000646827"/>
    </source>
</evidence>
<feature type="region of interest" description="Disordered" evidence="1">
    <location>
        <begin position="499"/>
        <end position="546"/>
    </location>
</feature>
<accession>A0A8H7SF90</accession>
<gene>
    <name evidence="2" type="ORF">INT45_003797</name>
</gene>
<name>A0A8H7SF90_9FUNG</name>
<evidence type="ECO:0000313" key="2">
    <source>
        <dbReference type="EMBL" id="KAG2227067.1"/>
    </source>
</evidence>
<comment type="caution">
    <text evidence="2">The sequence shown here is derived from an EMBL/GenBank/DDBJ whole genome shotgun (WGS) entry which is preliminary data.</text>
</comment>
<evidence type="ECO:0000256" key="1">
    <source>
        <dbReference type="SAM" id="MobiDB-lite"/>
    </source>
</evidence>
<feature type="compositionally biased region" description="Basic and acidic residues" evidence="1">
    <location>
        <begin position="508"/>
        <end position="521"/>
    </location>
</feature>
<dbReference type="OrthoDB" id="2234393at2759"/>
<reference evidence="2 3" key="1">
    <citation type="submission" date="2020-12" db="EMBL/GenBank/DDBJ databases">
        <title>Metabolic potential, ecology and presence of endohyphal bacteria is reflected in genomic diversity of Mucoromycotina.</title>
        <authorList>
            <person name="Muszewska A."/>
            <person name="Okrasinska A."/>
            <person name="Steczkiewicz K."/>
            <person name="Drgas O."/>
            <person name="Orlowska M."/>
            <person name="Perlinska-Lenart U."/>
            <person name="Aleksandrzak-Piekarczyk T."/>
            <person name="Szatraj K."/>
            <person name="Zielenkiewicz U."/>
            <person name="Pilsyk S."/>
            <person name="Malc E."/>
            <person name="Mieczkowski P."/>
            <person name="Kruszewska J.S."/>
            <person name="Biernat P."/>
            <person name="Pawlowska J."/>
        </authorList>
    </citation>
    <scope>NUCLEOTIDE SEQUENCE [LARGE SCALE GENOMIC DNA]</scope>
    <source>
        <strain evidence="2 3">CBS 142.35</strain>
    </source>
</reference>
<organism evidence="2 3">
    <name type="scientific">Circinella minor</name>
    <dbReference type="NCBI Taxonomy" id="1195481"/>
    <lineage>
        <taxon>Eukaryota</taxon>
        <taxon>Fungi</taxon>
        <taxon>Fungi incertae sedis</taxon>
        <taxon>Mucoromycota</taxon>
        <taxon>Mucoromycotina</taxon>
        <taxon>Mucoromycetes</taxon>
        <taxon>Mucorales</taxon>
        <taxon>Lichtheimiaceae</taxon>
        <taxon>Circinella</taxon>
    </lineage>
</organism>
<dbReference type="AlphaFoldDB" id="A0A8H7SF90"/>
<proteinExistence type="predicted"/>
<protein>
    <submittedName>
        <fullName evidence="2">Uncharacterized protein</fullName>
    </submittedName>
</protein>
<dbReference type="EMBL" id="JAEPRB010000010">
    <property type="protein sequence ID" value="KAG2227067.1"/>
    <property type="molecule type" value="Genomic_DNA"/>
</dbReference>
<sequence length="546" mass="63091">MSKRKEEINSEKENDDDLNTIELKIAASNKRRKKIEELFIAYDMESIIGKKTAKKEKQLMKQILASEASQNMPKIYDLTGSVGTMIKNVAISKYAGYQDLDLDSRSIICLGLNSILDLSADFPKSQTMLFNKKQWYQLNKLFPPKTFDTEIYNDIKDTLQPILNAYDQRKTMKRNWTAIFKEILSLQSKYNGELNEFFRDIDFCLYFFQSLLLLFKNHDYMFNENIDISEWDFLVKFWGPVLEKLFIGTGLRLKWGDTLLTMKDTSNDNGYKINLRVINDKTVQRYNEESEVTVAEAGKNDPGLSKFVIDRCKLLSENKMIIDNYLHDSDDIDAVYSIQFCGLEMMIVSLSLSANGLYIGNEAYHVQLNNNLQRFPVYLQTVFQLLCFRNEAIGTSNVHNNIKSTSASNRTSVKRHKYTHVIESVPSDNEDEIVSTTSTINNNLPSITPSPKAIVQDQALQELQKILDELDTLQFGMTPHQDKKQEPFSFNELQATVPKQHQQQINQQDKKQDQQEQRKPVEVFSSLPRPPLSSRPQSHQALCEYY</sequence>
<dbReference type="Proteomes" id="UP000646827">
    <property type="component" value="Unassembled WGS sequence"/>
</dbReference>
<keyword evidence="3" id="KW-1185">Reference proteome</keyword>